<dbReference type="RefSeq" id="WP_153283399.1">
    <property type="nucleotide sequence ID" value="NZ_CP045644.1"/>
</dbReference>
<name>A0A5Q0M7I2_VARPD</name>
<dbReference type="EMBL" id="CP045644">
    <property type="protein sequence ID" value="QFZ84777.1"/>
    <property type="molecule type" value="Genomic_DNA"/>
</dbReference>
<gene>
    <name evidence="2" type="ORF">GFK26_19405</name>
</gene>
<keyword evidence="1" id="KW-0175">Coiled coil</keyword>
<dbReference type="Proteomes" id="UP000326780">
    <property type="component" value="Chromosome"/>
</dbReference>
<evidence type="ECO:0000313" key="3">
    <source>
        <dbReference type="Proteomes" id="UP000326780"/>
    </source>
</evidence>
<evidence type="ECO:0000313" key="2">
    <source>
        <dbReference type="EMBL" id="QFZ84777.1"/>
    </source>
</evidence>
<organism evidence="2 3">
    <name type="scientific">Variovorax paradoxus</name>
    <dbReference type="NCBI Taxonomy" id="34073"/>
    <lineage>
        <taxon>Bacteria</taxon>
        <taxon>Pseudomonadati</taxon>
        <taxon>Pseudomonadota</taxon>
        <taxon>Betaproteobacteria</taxon>
        <taxon>Burkholderiales</taxon>
        <taxon>Comamonadaceae</taxon>
        <taxon>Variovorax</taxon>
    </lineage>
</organism>
<sequence>MIDIDRASFDVECPRCSFAAKIFYRDARLRDVLICRGCKANIQLDNHMNECRKVRKQVASAIADLERTVATLNKTIRITL</sequence>
<evidence type="ECO:0000256" key="1">
    <source>
        <dbReference type="SAM" id="Coils"/>
    </source>
</evidence>
<accession>A0A5Q0M7I2</accession>
<dbReference type="AlphaFoldDB" id="A0A5Q0M7I2"/>
<protein>
    <submittedName>
        <fullName evidence="2">Uncharacterized protein</fullName>
    </submittedName>
</protein>
<proteinExistence type="predicted"/>
<reference evidence="2 3" key="1">
    <citation type="submission" date="2019-10" db="EMBL/GenBank/DDBJ databases">
        <title>Complete genome sequence of Variovorax paradoxus 5C-2.</title>
        <authorList>
            <person name="Gogoleva N.E."/>
            <person name="Balkin A.S."/>
        </authorList>
    </citation>
    <scope>NUCLEOTIDE SEQUENCE [LARGE SCALE GENOMIC DNA]</scope>
    <source>
        <strain evidence="2 3">5C-2</strain>
    </source>
</reference>
<feature type="coiled-coil region" evidence="1">
    <location>
        <begin position="44"/>
        <end position="75"/>
    </location>
</feature>